<dbReference type="Proteomes" id="UP000542776">
    <property type="component" value="Unassembled WGS sequence"/>
</dbReference>
<dbReference type="PANTHER" id="PTHR43080">
    <property type="entry name" value="CBS DOMAIN-CONTAINING PROTEIN CBSX3, MITOCHONDRIAL"/>
    <property type="match status" value="1"/>
</dbReference>
<evidence type="ECO:0000259" key="3">
    <source>
        <dbReference type="PROSITE" id="PS51371"/>
    </source>
</evidence>
<proteinExistence type="predicted"/>
<dbReference type="PANTHER" id="PTHR43080:SF2">
    <property type="entry name" value="CBS DOMAIN-CONTAINING PROTEIN"/>
    <property type="match status" value="1"/>
</dbReference>
<comment type="caution">
    <text evidence="4">The sequence shown here is derived from an EMBL/GenBank/DDBJ whole genome shotgun (WGS) entry which is preliminary data.</text>
</comment>
<dbReference type="PROSITE" id="PS51371">
    <property type="entry name" value="CBS"/>
    <property type="match status" value="2"/>
</dbReference>
<feature type="domain" description="CBS" evidence="3">
    <location>
        <begin position="10"/>
        <end position="68"/>
    </location>
</feature>
<dbReference type="SUPFAM" id="SSF54631">
    <property type="entry name" value="CBS-domain pair"/>
    <property type="match status" value="1"/>
</dbReference>
<sequence length="143" mass="15533">MTVRLILEAKGRDVAVIASSESVATAVRELAERRIGALVSVGEDGSLLGILSERDVVRLIAERGADALASDVGSIMTRQVKTAGEETTVDEAMEIMTRNRFRHLPVVERGRLVGIVSIGDVVKRRIEDAEREAQDMRSYITAG</sequence>
<evidence type="ECO:0000313" key="5">
    <source>
        <dbReference type="Proteomes" id="UP000542776"/>
    </source>
</evidence>
<dbReference type="Pfam" id="PF00571">
    <property type="entry name" value="CBS"/>
    <property type="match status" value="2"/>
</dbReference>
<dbReference type="RefSeq" id="WP_183199851.1">
    <property type="nucleotide sequence ID" value="NZ_JACIEK010000004.1"/>
</dbReference>
<name>A0A7W6EBK9_9HYPH</name>
<dbReference type="EMBL" id="JACIEK010000004">
    <property type="protein sequence ID" value="MBB3998320.1"/>
    <property type="molecule type" value="Genomic_DNA"/>
</dbReference>
<keyword evidence="1 2" id="KW-0129">CBS domain</keyword>
<dbReference type="InterPro" id="IPR046342">
    <property type="entry name" value="CBS_dom_sf"/>
</dbReference>
<reference evidence="4 5" key="1">
    <citation type="submission" date="2020-08" db="EMBL/GenBank/DDBJ databases">
        <title>Genomic Encyclopedia of Type Strains, Phase IV (KMG-IV): sequencing the most valuable type-strain genomes for metagenomic binning, comparative biology and taxonomic classification.</title>
        <authorList>
            <person name="Goeker M."/>
        </authorList>
    </citation>
    <scope>NUCLEOTIDE SEQUENCE [LARGE SCALE GENOMIC DNA]</scope>
    <source>
        <strain evidence="4 5">DSM 102238</strain>
    </source>
</reference>
<dbReference type="CDD" id="cd04623">
    <property type="entry name" value="CBS_pair_bac_euk"/>
    <property type="match status" value="1"/>
</dbReference>
<evidence type="ECO:0000256" key="2">
    <source>
        <dbReference type="PROSITE-ProRule" id="PRU00703"/>
    </source>
</evidence>
<dbReference type="InterPro" id="IPR051257">
    <property type="entry name" value="Diverse_CBS-Domain"/>
</dbReference>
<dbReference type="InterPro" id="IPR000644">
    <property type="entry name" value="CBS_dom"/>
</dbReference>
<evidence type="ECO:0000313" key="4">
    <source>
        <dbReference type="EMBL" id="MBB3998320.1"/>
    </source>
</evidence>
<feature type="domain" description="CBS" evidence="3">
    <location>
        <begin position="76"/>
        <end position="131"/>
    </location>
</feature>
<keyword evidence="5" id="KW-1185">Reference proteome</keyword>
<organism evidence="4 5">
    <name type="scientific">Aureimonas pseudogalii</name>
    <dbReference type="NCBI Taxonomy" id="1744844"/>
    <lineage>
        <taxon>Bacteria</taxon>
        <taxon>Pseudomonadati</taxon>
        <taxon>Pseudomonadota</taxon>
        <taxon>Alphaproteobacteria</taxon>
        <taxon>Hyphomicrobiales</taxon>
        <taxon>Aurantimonadaceae</taxon>
        <taxon>Aureimonas</taxon>
    </lineage>
</organism>
<gene>
    <name evidence="4" type="ORF">GGR04_002159</name>
</gene>
<evidence type="ECO:0000256" key="1">
    <source>
        <dbReference type="ARBA" id="ARBA00023122"/>
    </source>
</evidence>
<dbReference type="Gene3D" id="3.10.580.10">
    <property type="entry name" value="CBS-domain"/>
    <property type="match status" value="1"/>
</dbReference>
<accession>A0A7W6EBK9</accession>
<dbReference type="AlphaFoldDB" id="A0A7W6EBK9"/>
<dbReference type="InterPro" id="IPR044725">
    <property type="entry name" value="CBSX3_CBS_dom"/>
</dbReference>
<protein>
    <submittedName>
        <fullName evidence="4">CBS domain-containing protein</fullName>
    </submittedName>
</protein>
<dbReference type="SMART" id="SM00116">
    <property type="entry name" value="CBS"/>
    <property type="match status" value="2"/>
</dbReference>